<dbReference type="EMBL" id="GBRH01231205">
    <property type="protein sequence ID" value="JAD66690.1"/>
    <property type="molecule type" value="Transcribed_RNA"/>
</dbReference>
<keyword evidence="1" id="KW-0472">Membrane</keyword>
<feature type="transmembrane region" description="Helical" evidence="1">
    <location>
        <begin position="6"/>
        <end position="29"/>
    </location>
</feature>
<evidence type="ECO:0000256" key="1">
    <source>
        <dbReference type="SAM" id="Phobius"/>
    </source>
</evidence>
<keyword evidence="1" id="KW-1133">Transmembrane helix</keyword>
<organism evidence="2">
    <name type="scientific">Arundo donax</name>
    <name type="common">Giant reed</name>
    <name type="synonym">Donax arundinaceus</name>
    <dbReference type="NCBI Taxonomy" id="35708"/>
    <lineage>
        <taxon>Eukaryota</taxon>
        <taxon>Viridiplantae</taxon>
        <taxon>Streptophyta</taxon>
        <taxon>Embryophyta</taxon>
        <taxon>Tracheophyta</taxon>
        <taxon>Spermatophyta</taxon>
        <taxon>Magnoliopsida</taxon>
        <taxon>Liliopsida</taxon>
        <taxon>Poales</taxon>
        <taxon>Poaceae</taxon>
        <taxon>PACMAD clade</taxon>
        <taxon>Arundinoideae</taxon>
        <taxon>Arundineae</taxon>
        <taxon>Arundo</taxon>
    </lineage>
</organism>
<sequence>MKRNYVAFVLNSNTIGLSYIVGFSGYFFVKKELISVSVMF</sequence>
<protein>
    <submittedName>
        <fullName evidence="2">Uncharacterized protein</fullName>
    </submittedName>
</protein>
<name>A0A0A9BZX7_ARUDO</name>
<dbReference type="AlphaFoldDB" id="A0A0A9BZX7"/>
<evidence type="ECO:0000313" key="2">
    <source>
        <dbReference type="EMBL" id="JAD66690.1"/>
    </source>
</evidence>
<keyword evidence="1" id="KW-0812">Transmembrane</keyword>
<reference evidence="2" key="2">
    <citation type="journal article" date="2015" name="Data Brief">
        <title>Shoot transcriptome of the giant reed, Arundo donax.</title>
        <authorList>
            <person name="Barrero R.A."/>
            <person name="Guerrero F.D."/>
            <person name="Moolhuijzen P."/>
            <person name="Goolsby J.A."/>
            <person name="Tidwell J."/>
            <person name="Bellgard S.E."/>
            <person name="Bellgard M.I."/>
        </authorList>
    </citation>
    <scope>NUCLEOTIDE SEQUENCE</scope>
    <source>
        <tissue evidence="2">Shoot tissue taken approximately 20 cm above the soil surface</tissue>
    </source>
</reference>
<reference evidence="2" key="1">
    <citation type="submission" date="2014-09" db="EMBL/GenBank/DDBJ databases">
        <authorList>
            <person name="Magalhaes I.L.F."/>
            <person name="Oliveira U."/>
            <person name="Santos F.R."/>
            <person name="Vidigal T.H.D.A."/>
            <person name="Brescovit A.D."/>
            <person name="Santos A.J."/>
        </authorList>
    </citation>
    <scope>NUCLEOTIDE SEQUENCE</scope>
    <source>
        <tissue evidence="2">Shoot tissue taken approximately 20 cm above the soil surface</tissue>
    </source>
</reference>
<proteinExistence type="predicted"/>
<accession>A0A0A9BZX7</accession>